<evidence type="ECO:0000313" key="2">
    <source>
        <dbReference type="EMBL" id="KAF2155372.1"/>
    </source>
</evidence>
<dbReference type="EMBL" id="ML996083">
    <property type="protein sequence ID" value="KAF2155372.1"/>
    <property type="molecule type" value="Genomic_DNA"/>
</dbReference>
<accession>A0A9P4J8H0</accession>
<evidence type="ECO:0000256" key="1">
    <source>
        <dbReference type="SAM" id="MobiDB-lite"/>
    </source>
</evidence>
<feature type="compositionally biased region" description="Polar residues" evidence="1">
    <location>
        <begin position="128"/>
        <end position="140"/>
    </location>
</feature>
<dbReference type="AlphaFoldDB" id="A0A9P4J8H0"/>
<feature type="region of interest" description="Disordered" evidence="1">
    <location>
        <begin position="36"/>
        <end position="79"/>
    </location>
</feature>
<comment type="caution">
    <text evidence="2">The sequence shown here is derived from an EMBL/GenBank/DDBJ whole genome shotgun (WGS) entry which is preliminary data.</text>
</comment>
<proteinExistence type="predicted"/>
<sequence>MTISSPNSRPWNFDENYPWSSEFSLREKERESITSNLLRDAATTPSKNDRTVMSLASRSGATDVDFSSPSEQGLDPTATVTADTLTAQHTRKISKKAASLLGSLSRRAKLSPLRPSTESKRSARRPATSATVLSGKSHASQVHAGDRYPSTALQAPIGYDVDEMRSYFSDENGSRNSSALGVRRRETRSSKLKKRLSDIRFKPEIRIRPASEVHDSAQIVEQANRDSGMGFSLHSAQHGDEGIGSDTDHAAPGVAFYGLEGGHGVPAGMSRVEFRMKRLGERVRSALAKGGALLRRVSGRAKQERLRREQQDWVDVSGSVYSGT</sequence>
<reference evidence="2" key="1">
    <citation type="journal article" date="2020" name="Stud. Mycol.">
        <title>101 Dothideomycetes genomes: a test case for predicting lifestyles and emergence of pathogens.</title>
        <authorList>
            <person name="Haridas S."/>
            <person name="Albert R."/>
            <person name="Binder M."/>
            <person name="Bloem J."/>
            <person name="Labutti K."/>
            <person name="Salamov A."/>
            <person name="Andreopoulos B."/>
            <person name="Baker S."/>
            <person name="Barry K."/>
            <person name="Bills G."/>
            <person name="Bluhm B."/>
            <person name="Cannon C."/>
            <person name="Castanera R."/>
            <person name="Culley D."/>
            <person name="Daum C."/>
            <person name="Ezra D."/>
            <person name="Gonzalez J."/>
            <person name="Henrissat B."/>
            <person name="Kuo A."/>
            <person name="Liang C."/>
            <person name="Lipzen A."/>
            <person name="Lutzoni F."/>
            <person name="Magnuson J."/>
            <person name="Mondo S."/>
            <person name="Nolan M."/>
            <person name="Ohm R."/>
            <person name="Pangilinan J."/>
            <person name="Park H.-J."/>
            <person name="Ramirez L."/>
            <person name="Alfaro M."/>
            <person name="Sun H."/>
            <person name="Tritt A."/>
            <person name="Yoshinaga Y."/>
            <person name="Zwiers L.-H."/>
            <person name="Turgeon B."/>
            <person name="Goodwin S."/>
            <person name="Spatafora J."/>
            <person name="Crous P."/>
            <person name="Grigoriev I."/>
        </authorList>
    </citation>
    <scope>NUCLEOTIDE SEQUENCE</scope>
    <source>
        <strain evidence="2">CBS 260.36</strain>
    </source>
</reference>
<name>A0A9P4J8H0_9PEZI</name>
<evidence type="ECO:0000313" key="3">
    <source>
        <dbReference type="Proteomes" id="UP000799439"/>
    </source>
</evidence>
<keyword evidence="3" id="KW-1185">Reference proteome</keyword>
<organism evidence="2 3">
    <name type="scientific">Myriangium duriaei CBS 260.36</name>
    <dbReference type="NCBI Taxonomy" id="1168546"/>
    <lineage>
        <taxon>Eukaryota</taxon>
        <taxon>Fungi</taxon>
        <taxon>Dikarya</taxon>
        <taxon>Ascomycota</taxon>
        <taxon>Pezizomycotina</taxon>
        <taxon>Dothideomycetes</taxon>
        <taxon>Dothideomycetidae</taxon>
        <taxon>Myriangiales</taxon>
        <taxon>Myriangiaceae</taxon>
        <taxon>Myriangium</taxon>
    </lineage>
</organism>
<feature type="compositionally biased region" description="Polar residues" evidence="1">
    <location>
        <begin position="54"/>
        <end position="71"/>
    </location>
</feature>
<dbReference type="OrthoDB" id="3922633at2759"/>
<gene>
    <name evidence="2" type="ORF">K461DRAFT_276584</name>
</gene>
<dbReference type="Proteomes" id="UP000799439">
    <property type="component" value="Unassembled WGS sequence"/>
</dbReference>
<protein>
    <submittedName>
        <fullName evidence="2">Uncharacterized protein</fullName>
    </submittedName>
</protein>
<feature type="region of interest" description="Disordered" evidence="1">
    <location>
        <begin position="105"/>
        <end position="147"/>
    </location>
</feature>